<keyword evidence="2" id="KW-1185">Reference proteome</keyword>
<proteinExistence type="predicted"/>
<organism evidence="1 2">
    <name type="scientific">Streptomyces coffeae</name>
    <dbReference type="NCBI Taxonomy" id="621382"/>
    <lineage>
        <taxon>Bacteria</taxon>
        <taxon>Bacillati</taxon>
        <taxon>Actinomycetota</taxon>
        <taxon>Actinomycetes</taxon>
        <taxon>Kitasatosporales</taxon>
        <taxon>Streptomycetaceae</taxon>
        <taxon>Streptomyces</taxon>
    </lineage>
</organism>
<accession>A0ABS1NQE2</accession>
<sequence length="140" mass="16514">MSEYQHFEFQVLERPLSREEQEQLRGRLSTRARITATSFTNTYQWGNFRGEPRRMIERYLDAHPYVTNWGTHRLMLRLPMQRLPLRTVQPHCLDDHVDAWNTRTPSVLDLTSEDEGGDWAEGADDSLTALIDVRDRTRRG</sequence>
<evidence type="ECO:0000313" key="1">
    <source>
        <dbReference type="EMBL" id="MBL1102180.1"/>
    </source>
</evidence>
<protein>
    <submittedName>
        <fullName evidence="1">Uncharacterized protein</fullName>
    </submittedName>
</protein>
<evidence type="ECO:0000313" key="2">
    <source>
        <dbReference type="Proteomes" id="UP000634229"/>
    </source>
</evidence>
<gene>
    <name evidence="1" type="ORF">JK363_37305</name>
</gene>
<comment type="caution">
    <text evidence="1">The sequence shown here is derived from an EMBL/GenBank/DDBJ whole genome shotgun (WGS) entry which is preliminary data.</text>
</comment>
<name>A0ABS1NQE2_9ACTN</name>
<reference evidence="1 2" key="1">
    <citation type="submission" date="2021-01" db="EMBL/GenBank/DDBJ databases">
        <title>WGS of actinomycetes isolated from Thailand.</title>
        <authorList>
            <person name="Thawai C."/>
        </authorList>
    </citation>
    <scope>NUCLEOTIDE SEQUENCE [LARGE SCALE GENOMIC DNA]</scope>
    <source>
        <strain evidence="1 2">CA1R205</strain>
    </source>
</reference>
<dbReference type="Proteomes" id="UP000634229">
    <property type="component" value="Unassembled WGS sequence"/>
</dbReference>
<dbReference type="EMBL" id="JAERRF010000040">
    <property type="protein sequence ID" value="MBL1102180.1"/>
    <property type="molecule type" value="Genomic_DNA"/>
</dbReference>
<dbReference type="RefSeq" id="WP_201882413.1">
    <property type="nucleotide sequence ID" value="NZ_JAERRF010000040.1"/>
</dbReference>